<keyword evidence="6" id="KW-1185">Reference proteome</keyword>
<dbReference type="CDD" id="cd06464">
    <property type="entry name" value="ACD_sHsps-like"/>
    <property type="match status" value="1"/>
</dbReference>
<accession>K6DAM2</accession>
<dbReference type="Gene3D" id="2.60.40.790">
    <property type="match status" value="1"/>
</dbReference>
<keyword evidence="5" id="KW-0346">Stress response</keyword>
<proteinExistence type="inferred from homology"/>
<evidence type="ECO:0000313" key="6">
    <source>
        <dbReference type="Proteomes" id="UP000006316"/>
    </source>
</evidence>
<dbReference type="PROSITE" id="PS01031">
    <property type="entry name" value="SHSP"/>
    <property type="match status" value="1"/>
</dbReference>
<dbReference type="SUPFAM" id="SSF49764">
    <property type="entry name" value="HSP20-like chaperones"/>
    <property type="match status" value="1"/>
</dbReference>
<evidence type="ECO:0000256" key="1">
    <source>
        <dbReference type="PROSITE-ProRule" id="PRU00285"/>
    </source>
</evidence>
<feature type="domain" description="SHSP" evidence="4">
    <location>
        <begin position="52"/>
        <end position="162"/>
    </location>
</feature>
<dbReference type="InterPro" id="IPR008978">
    <property type="entry name" value="HSP20-like_chaperone"/>
</dbReference>
<feature type="compositionally biased region" description="Basic and acidic residues" evidence="3">
    <location>
        <begin position="8"/>
        <end position="20"/>
    </location>
</feature>
<evidence type="ECO:0000256" key="2">
    <source>
        <dbReference type="RuleBase" id="RU003616"/>
    </source>
</evidence>
<comment type="caution">
    <text evidence="5">The sequence shown here is derived from an EMBL/GenBank/DDBJ whole genome shotgun (WGS) entry which is preliminary data.</text>
</comment>
<evidence type="ECO:0000259" key="4">
    <source>
        <dbReference type="PROSITE" id="PS01031"/>
    </source>
</evidence>
<dbReference type="EMBL" id="AJLS01000055">
    <property type="protein sequence ID" value="EKN69562.1"/>
    <property type="molecule type" value="Genomic_DNA"/>
</dbReference>
<name>K6DAM2_9BACI</name>
<dbReference type="STRING" id="1117379.BABA_09056"/>
<dbReference type="Pfam" id="PF00011">
    <property type="entry name" value="HSP20"/>
    <property type="match status" value="1"/>
</dbReference>
<dbReference type="PANTHER" id="PTHR11527">
    <property type="entry name" value="HEAT-SHOCK PROTEIN 20 FAMILY MEMBER"/>
    <property type="match status" value="1"/>
</dbReference>
<dbReference type="InterPro" id="IPR031107">
    <property type="entry name" value="Small_HSP"/>
</dbReference>
<feature type="region of interest" description="Disordered" evidence="3">
    <location>
        <begin position="1"/>
        <end position="20"/>
    </location>
</feature>
<dbReference type="eggNOG" id="COG0071">
    <property type="taxonomic scope" value="Bacteria"/>
</dbReference>
<protein>
    <submittedName>
        <fullName evidence="5">Heat shock protein Hsp20</fullName>
    </submittedName>
</protein>
<dbReference type="InterPro" id="IPR002068">
    <property type="entry name" value="A-crystallin/Hsp20_dom"/>
</dbReference>
<reference evidence="5 6" key="1">
    <citation type="journal article" date="2012" name="Front. Microbiol.">
        <title>Redundancy and modularity in membrane-associated dissimilatory nitrate reduction in Bacillus.</title>
        <authorList>
            <person name="Heylen K."/>
            <person name="Keltjens J."/>
        </authorList>
    </citation>
    <scope>NUCLEOTIDE SEQUENCE [LARGE SCALE GENOMIC DNA]</scope>
    <source>
        <strain evidence="6">LMG 21833T</strain>
    </source>
</reference>
<dbReference type="PATRIC" id="fig|1117379.3.peg.1893"/>
<evidence type="ECO:0000313" key="5">
    <source>
        <dbReference type="EMBL" id="EKN69562.1"/>
    </source>
</evidence>
<evidence type="ECO:0000256" key="3">
    <source>
        <dbReference type="SAM" id="MobiDB-lite"/>
    </source>
</evidence>
<gene>
    <name evidence="5" type="ORF">BABA_09056</name>
</gene>
<comment type="similarity">
    <text evidence="1 2">Belongs to the small heat shock protein (HSP20) family.</text>
</comment>
<dbReference type="AlphaFoldDB" id="K6DAM2"/>
<sequence length="162" mass="18669">MIMSSKLPSDKNNPKKPIPEPFRELVKSMNDFFTEKPVRGFLQSIDDFFKTPFPVTAGFPVETVETGKEYIISAELPGIKREQIQLNITGNYITISVENNELETVENDQSQVYRRKFVRQHSSRTISLPHAINEKMVKASYRDGLLQIRIPQEKGKIIEIEE</sequence>
<organism evidence="5 6">
    <name type="scientific">Neobacillus bataviensis LMG 21833</name>
    <dbReference type="NCBI Taxonomy" id="1117379"/>
    <lineage>
        <taxon>Bacteria</taxon>
        <taxon>Bacillati</taxon>
        <taxon>Bacillota</taxon>
        <taxon>Bacilli</taxon>
        <taxon>Bacillales</taxon>
        <taxon>Bacillaceae</taxon>
        <taxon>Neobacillus</taxon>
    </lineage>
</organism>
<dbReference type="Proteomes" id="UP000006316">
    <property type="component" value="Unassembled WGS sequence"/>
</dbReference>